<accession>A0A6J5L537</accession>
<dbReference type="EMBL" id="LR796234">
    <property type="protein sequence ID" value="CAB4129431.1"/>
    <property type="molecule type" value="Genomic_DNA"/>
</dbReference>
<gene>
    <name evidence="1" type="ORF">UFOVP118_56</name>
</gene>
<name>A0A6J5L537_9CAUD</name>
<sequence length="316" mass="31899">MAGLNNLISDSMTKTSTLPSWYSSAQQDALKAASSGINNMPSINNTVAGQAISNLSDPNTNPFTQGQGVLNKIATGAANPWLVDSTTGAVTPNTSTALGGLFQAQNDQLKTLIPQYEAPANAGAVAGGTFGSLRGQTAADTAVTNAQANLFSDQMKAALSNQQTGVNAATGLGNIGEQGTSTMSKLGQMQQTDPSRQGAALMTLLNGMTVPTSTSEQGQLSPLSQMGSLSKIFGMTPASILSGVGGKASNILKDIFGGTGSDFAPGIDQGGSGVDWWSGADWAKGIDQGGGTMGGDWLSGIDWAPGVDQSGSVWGS</sequence>
<reference evidence="1" key="1">
    <citation type="submission" date="2020-04" db="EMBL/GenBank/DDBJ databases">
        <authorList>
            <person name="Chiriac C."/>
            <person name="Salcher M."/>
            <person name="Ghai R."/>
            <person name="Kavagutti S V."/>
        </authorList>
    </citation>
    <scope>NUCLEOTIDE SEQUENCE</scope>
</reference>
<organism evidence="1">
    <name type="scientific">uncultured Caudovirales phage</name>
    <dbReference type="NCBI Taxonomy" id="2100421"/>
    <lineage>
        <taxon>Viruses</taxon>
        <taxon>Duplodnaviria</taxon>
        <taxon>Heunggongvirae</taxon>
        <taxon>Uroviricota</taxon>
        <taxon>Caudoviricetes</taxon>
        <taxon>Peduoviridae</taxon>
        <taxon>Maltschvirus</taxon>
        <taxon>Maltschvirus maltsch</taxon>
    </lineage>
</organism>
<evidence type="ECO:0000313" key="1">
    <source>
        <dbReference type="EMBL" id="CAB4129431.1"/>
    </source>
</evidence>
<proteinExistence type="predicted"/>
<protein>
    <submittedName>
        <fullName evidence="1">Uncharacterized protein</fullName>
    </submittedName>
</protein>